<sequence>MSGARIRPLGPFGPGAPGRTLLVLDHATGMQVAGKRLTPPADTPLERIRQEALALGGGHPSINPVFEVVADGGAVWVLSQAVPGRSLRAEVHRRGALGPAAAASIGLPVLAALTYAHERGIVHGNLHPGNVLLAADGRAWVTDFGIPSLAAETFGRLPGFTAPDAPSPAADLWSLGAVLYTAAMGTPPFVHATPAATAEAVREGIALEPADPFTALLRDLLAPDPARRPHPATILTVLQNTAGAPTHDVPTRAISDLPTDPVITSPGRPGARRVRLQSLVPGLAGAAVLGAAAALLVPADVLPRREPQEAVTTELAVGPFATLPGNACDLVPADLVSELVPEARTNPPSGVQNTRMCGWYSDYQVRDNARGRLSINLERDESEREAKRGFAYDRRLDARLVDEIRDVTGLGHEAFTFTRVTRSATREYRVGYRVRLSNVVITVEYGRSVGIDPDGSIAQGAERVTRAVIDGLRRHAE</sequence>
<proteinExistence type="predicted"/>
<evidence type="ECO:0000256" key="8">
    <source>
        <dbReference type="ARBA" id="ARBA00048679"/>
    </source>
</evidence>
<dbReference type="SUPFAM" id="SSF56112">
    <property type="entry name" value="Protein kinase-like (PK-like)"/>
    <property type="match status" value="1"/>
</dbReference>
<comment type="catalytic activity">
    <reaction evidence="7">
        <text>L-threonyl-[protein] + ATP = O-phospho-L-threonyl-[protein] + ADP + H(+)</text>
        <dbReference type="Rhea" id="RHEA:46608"/>
        <dbReference type="Rhea" id="RHEA-COMP:11060"/>
        <dbReference type="Rhea" id="RHEA-COMP:11605"/>
        <dbReference type="ChEBI" id="CHEBI:15378"/>
        <dbReference type="ChEBI" id="CHEBI:30013"/>
        <dbReference type="ChEBI" id="CHEBI:30616"/>
        <dbReference type="ChEBI" id="CHEBI:61977"/>
        <dbReference type="ChEBI" id="CHEBI:456216"/>
        <dbReference type="EC" id="2.7.11.1"/>
    </reaction>
</comment>
<protein>
    <recommendedName>
        <fullName evidence="1">non-specific serine/threonine protein kinase</fullName>
        <ecNumber evidence="1">2.7.11.1</ecNumber>
    </recommendedName>
</protein>
<evidence type="ECO:0000313" key="11">
    <source>
        <dbReference type="EMBL" id="TQM75304.1"/>
    </source>
</evidence>
<dbReference type="PANTHER" id="PTHR43671">
    <property type="entry name" value="SERINE/THREONINE-PROTEIN KINASE NEK"/>
    <property type="match status" value="1"/>
</dbReference>
<name>A0A543IXJ6_9ACTN</name>
<feature type="domain" description="Protein kinase" evidence="10">
    <location>
        <begin position="6"/>
        <end position="250"/>
    </location>
</feature>
<accession>A0A543IXJ6</accession>
<keyword evidence="3" id="KW-0808">Transferase</keyword>
<dbReference type="Proteomes" id="UP000319213">
    <property type="component" value="Unassembled WGS sequence"/>
</dbReference>
<dbReference type="PROSITE" id="PS50011">
    <property type="entry name" value="PROTEIN_KINASE_DOM"/>
    <property type="match status" value="1"/>
</dbReference>
<comment type="catalytic activity">
    <reaction evidence="8">
        <text>L-seryl-[protein] + ATP = O-phospho-L-seryl-[protein] + ADP + H(+)</text>
        <dbReference type="Rhea" id="RHEA:17989"/>
        <dbReference type="Rhea" id="RHEA-COMP:9863"/>
        <dbReference type="Rhea" id="RHEA-COMP:11604"/>
        <dbReference type="ChEBI" id="CHEBI:15378"/>
        <dbReference type="ChEBI" id="CHEBI:29999"/>
        <dbReference type="ChEBI" id="CHEBI:30616"/>
        <dbReference type="ChEBI" id="CHEBI:83421"/>
        <dbReference type="ChEBI" id="CHEBI:456216"/>
        <dbReference type="EC" id="2.7.11.1"/>
    </reaction>
</comment>
<dbReference type="GO" id="GO:0005524">
    <property type="term" value="F:ATP binding"/>
    <property type="evidence" value="ECO:0007669"/>
    <property type="project" value="UniProtKB-KW"/>
</dbReference>
<evidence type="ECO:0000256" key="2">
    <source>
        <dbReference type="ARBA" id="ARBA00022527"/>
    </source>
</evidence>
<keyword evidence="6" id="KW-0067">ATP-binding</keyword>
<dbReference type="Pfam" id="PF00069">
    <property type="entry name" value="Pkinase"/>
    <property type="match status" value="1"/>
</dbReference>
<dbReference type="AlphaFoldDB" id="A0A543IXJ6"/>
<keyword evidence="4" id="KW-0547">Nucleotide-binding</keyword>
<dbReference type="InterPro" id="IPR000719">
    <property type="entry name" value="Prot_kinase_dom"/>
</dbReference>
<dbReference type="OrthoDB" id="3679634at2"/>
<dbReference type="GO" id="GO:0004674">
    <property type="term" value="F:protein serine/threonine kinase activity"/>
    <property type="evidence" value="ECO:0007669"/>
    <property type="project" value="UniProtKB-KW"/>
</dbReference>
<evidence type="ECO:0000256" key="5">
    <source>
        <dbReference type="ARBA" id="ARBA00022777"/>
    </source>
</evidence>
<evidence type="ECO:0000313" key="12">
    <source>
        <dbReference type="Proteomes" id="UP000319213"/>
    </source>
</evidence>
<keyword evidence="2 11" id="KW-0723">Serine/threonine-protein kinase</keyword>
<keyword evidence="12" id="KW-1185">Reference proteome</keyword>
<dbReference type="Gene3D" id="1.10.510.10">
    <property type="entry name" value="Transferase(Phosphotransferase) domain 1"/>
    <property type="match status" value="1"/>
</dbReference>
<dbReference type="EMBL" id="VFPQ01000001">
    <property type="protein sequence ID" value="TQM75304.1"/>
    <property type="molecule type" value="Genomic_DNA"/>
</dbReference>
<dbReference type="RefSeq" id="WP_142259341.1">
    <property type="nucleotide sequence ID" value="NZ_BMPV01000011.1"/>
</dbReference>
<feature type="region of interest" description="Disordered" evidence="9">
    <location>
        <begin position="250"/>
        <end position="269"/>
    </location>
</feature>
<organism evidence="11 12">
    <name type="scientific">Thermopolyspora flexuosa</name>
    <dbReference type="NCBI Taxonomy" id="103836"/>
    <lineage>
        <taxon>Bacteria</taxon>
        <taxon>Bacillati</taxon>
        <taxon>Actinomycetota</taxon>
        <taxon>Actinomycetes</taxon>
        <taxon>Streptosporangiales</taxon>
        <taxon>Streptosporangiaceae</taxon>
        <taxon>Thermopolyspora</taxon>
    </lineage>
</organism>
<evidence type="ECO:0000256" key="9">
    <source>
        <dbReference type="SAM" id="MobiDB-lite"/>
    </source>
</evidence>
<dbReference type="PANTHER" id="PTHR43671:SF98">
    <property type="entry name" value="SERINE_THREONINE-PROTEIN KINASE NEK11"/>
    <property type="match status" value="1"/>
</dbReference>
<evidence type="ECO:0000256" key="3">
    <source>
        <dbReference type="ARBA" id="ARBA00022679"/>
    </source>
</evidence>
<evidence type="ECO:0000256" key="4">
    <source>
        <dbReference type="ARBA" id="ARBA00022741"/>
    </source>
</evidence>
<dbReference type="InterPro" id="IPR050660">
    <property type="entry name" value="NEK_Ser/Thr_kinase"/>
</dbReference>
<reference evidence="11 12" key="1">
    <citation type="submission" date="2019-06" db="EMBL/GenBank/DDBJ databases">
        <title>Sequencing the genomes of 1000 actinobacteria strains.</title>
        <authorList>
            <person name="Klenk H.-P."/>
        </authorList>
    </citation>
    <scope>NUCLEOTIDE SEQUENCE [LARGE SCALE GENOMIC DNA]</scope>
    <source>
        <strain evidence="11 12">DSM 43186</strain>
    </source>
</reference>
<dbReference type="InterPro" id="IPR011009">
    <property type="entry name" value="Kinase-like_dom_sf"/>
</dbReference>
<evidence type="ECO:0000256" key="1">
    <source>
        <dbReference type="ARBA" id="ARBA00012513"/>
    </source>
</evidence>
<evidence type="ECO:0000256" key="6">
    <source>
        <dbReference type="ARBA" id="ARBA00022840"/>
    </source>
</evidence>
<gene>
    <name evidence="11" type="ORF">FHX40_2009</name>
</gene>
<dbReference type="EC" id="2.7.11.1" evidence="1"/>
<evidence type="ECO:0000259" key="10">
    <source>
        <dbReference type="PROSITE" id="PS50011"/>
    </source>
</evidence>
<comment type="caution">
    <text evidence="11">The sequence shown here is derived from an EMBL/GenBank/DDBJ whole genome shotgun (WGS) entry which is preliminary data.</text>
</comment>
<evidence type="ECO:0000256" key="7">
    <source>
        <dbReference type="ARBA" id="ARBA00047899"/>
    </source>
</evidence>
<keyword evidence="5 11" id="KW-0418">Kinase</keyword>
<dbReference type="CDD" id="cd14014">
    <property type="entry name" value="STKc_PknB_like"/>
    <property type="match status" value="1"/>
</dbReference>